<dbReference type="SFLD" id="SFLDG01123">
    <property type="entry name" value="methyltransferase_(Class_B)"/>
    <property type="match status" value="1"/>
</dbReference>
<keyword evidence="5" id="KW-0479">Metal-binding</keyword>
<name>A0A087S6L6_9ARCH</name>
<dbReference type="SUPFAM" id="SSF102114">
    <property type="entry name" value="Radical SAM enzymes"/>
    <property type="match status" value="1"/>
</dbReference>
<proteinExistence type="predicted"/>
<dbReference type="Gene3D" id="3.40.50.280">
    <property type="entry name" value="Cobalamin-binding domain"/>
    <property type="match status" value="1"/>
</dbReference>
<gene>
    <name evidence="10" type="primary">bchE</name>
    <name evidence="10" type="ORF">AAA799B03_01075</name>
</gene>
<dbReference type="InterPro" id="IPR006158">
    <property type="entry name" value="Cobalamin-bd"/>
</dbReference>
<feature type="domain" description="B12-binding" evidence="8">
    <location>
        <begin position="2"/>
        <end position="146"/>
    </location>
</feature>
<dbReference type="Gene3D" id="3.80.30.20">
    <property type="entry name" value="tm_1862 like domain"/>
    <property type="match status" value="1"/>
</dbReference>
<keyword evidence="4" id="KW-0949">S-adenosyl-L-methionine</keyword>
<dbReference type="GO" id="GO:0051539">
    <property type="term" value="F:4 iron, 4 sulfur cluster binding"/>
    <property type="evidence" value="ECO:0007669"/>
    <property type="project" value="UniProtKB-KW"/>
</dbReference>
<dbReference type="GO" id="GO:0048529">
    <property type="term" value="F:magnesium-protoporphyrin IX monomethyl ester (oxidative) cyclase activity"/>
    <property type="evidence" value="ECO:0007669"/>
    <property type="project" value="UniProtKB-EC"/>
</dbReference>
<dbReference type="InterPro" id="IPR058240">
    <property type="entry name" value="rSAM_sf"/>
</dbReference>
<keyword evidence="2" id="KW-0489">Methyltransferase</keyword>
<dbReference type="InterPro" id="IPR006638">
    <property type="entry name" value="Elp3/MiaA/NifB-like_rSAM"/>
</dbReference>
<dbReference type="SMART" id="SM00729">
    <property type="entry name" value="Elp3"/>
    <property type="match status" value="1"/>
</dbReference>
<dbReference type="GO" id="GO:0046872">
    <property type="term" value="F:metal ion binding"/>
    <property type="evidence" value="ECO:0007669"/>
    <property type="project" value="UniProtKB-KW"/>
</dbReference>
<keyword evidence="10" id="KW-0560">Oxidoreductase</keyword>
<dbReference type="Pfam" id="PF04055">
    <property type="entry name" value="Radical_SAM"/>
    <property type="match status" value="1"/>
</dbReference>
<comment type="cofactor">
    <cofactor evidence="1">
        <name>[4Fe-4S] cluster</name>
        <dbReference type="ChEBI" id="CHEBI:49883"/>
    </cofactor>
</comment>
<dbReference type="EC" id="1.14.13.81" evidence="10"/>
<evidence type="ECO:0000256" key="4">
    <source>
        <dbReference type="ARBA" id="ARBA00022691"/>
    </source>
</evidence>
<dbReference type="PANTHER" id="PTHR43409">
    <property type="entry name" value="ANAEROBIC MAGNESIUM-PROTOPORPHYRIN IX MONOMETHYL ESTER CYCLASE-RELATED"/>
    <property type="match status" value="1"/>
</dbReference>
<dbReference type="AlphaFoldDB" id="A0A087S6L6"/>
<feature type="domain" description="Radical SAM core" evidence="9">
    <location>
        <begin position="201"/>
        <end position="458"/>
    </location>
</feature>
<evidence type="ECO:0000256" key="5">
    <source>
        <dbReference type="ARBA" id="ARBA00022723"/>
    </source>
</evidence>
<evidence type="ECO:0000313" key="10">
    <source>
        <dbReference type="EMBL" id="KFM21370.1"/>
    </source>
</evidence>
<dbReference type="InterPro" id="IPR051198">
    <property type="entry name" value="BchE-like"/>
</dbReference>
<evidence type="ECO:0000256" key="3">
    <source>
        <dbReference type="ARBA" id="ARBA00022679"/>
    </source>
</evidence>
<evidence type="ECO:0000313" key="11">
    <source>
        <dbReference type="Proteomes" id="UP000029384"/>
    </source>
</evidence>
<evidence type="ECO:0000259" key="8">
    <source>
        <dbReference type="PROSITE" id="PS51332"/>
    </source>
</evidence>
<dbReference type="GO" id="GO:0031419">
    <property type="term" value="F:cobalamin binding"/>
    <property type="evidence" value="ECO:0007669"/>
    <property type="project" value="InterPro"/>
</dbReference>
<dbReference type="Pfam" id="PF02310">
    <property type="entry name" value="B12-binding"/>
    <property type="match status" value="1"/>
</dbReference>
<dbReference type="PROSITE" id="PS51332">
    <property type="entry name" value="B12_BINDING"/>
    <property type="match status" value="1"/>
</dbReference>
<evidence type="ECO:0000259" key="9">
    <source>
        <dbReference type="PROSITE" id="PS51918"/>
    </source>
</evidence>
<reference evidence="10 11" key="1">
    <citation type="submission" date="2014-06" db="EMBL/GenBank/DDBJ databases">
        <authorList>
            <person name="Ngugi D.K."/>
            <person name="Blom J."/>
            <person name="Alam I."/>
            <person name="Rashid M."/>
            <person name="Baalawi W."/>
            <person name="Zhang G."/>
            <person name="Hikmawan T."/>
            <person name="Guan Y."/>
            <person name="Antunes A."/>
            <person name="Siam R."/>
            <person name="El-Dorry H."/>
            <person name="Bajic V."/>
            <person name="Stingl U."/>
        </authorList>
    </citation>
    <scope>NUCLEOTIDE SEQUENCE [LARGE SCALE GENOMIC DNA]</scope>
    <source>
        <strain evidence="10">SCGC AAA799-B03</strain>
    </source>
</reference>
<protein>
    <submittedName>
        <fullName evidence="10">Anaerobic magnesium-protoporphyrin IX monomethyl ester oxidative cyclase protein</fullName>
        <ecNumber evidence="10">1.14.13.81</ecNumber>
    </submittedName>
</protein>
<keyword evidence="11" id="KW-1185">Reference proteome</keyword>
<dbReference type="CDD" id="cd02068">
    <property type="entry name" value="radical_SAM_B12_BD"/>
    <property type="match status" value="1"/>
</dbReference>
<organism evidence="10 11">
    <name type="scientific">Marine Group I thaumarchaeote SCGC AAA799-B03</name>
    <dbReference type="NCBI Taxonomy" id="1502289"/>
    <lineage>
        <taxon>Archaea</taxon>
        <taxon>Nitrososphaerota</taxon>
        <taxon>Marine Group I</taxon>
    </lineage>
</organism>
<keyword evidence="3" id="KW-0808">Transferase</keyword>
<comment type="caution">
    <text evidence="10">The sequence shown here is derived from an EMBL/GenBank/DDBJ whole genome shotgun (WGS) entry which is preliminary data.</text>
</comment>
<dbReference type="Proteomes" id="UP000029384">
    <property type="component" value="Unassembled WGS sequence"/>
</dbReference>
<sequence length="548" mass="62650">MRVLFVVPEVRLDDKPFDFPFWAGILASIVKQKQGEVAILDLNALRMNYGGGNVPDDYVKKEISSAKWDLIGIGGLTTTYQRIKKLIQIIKQVSPESTLISGGGWSTYNPDEILKLVPAIDMICIGEGEETFAELYDALQNGEKDLDKIKGLCINDNGIPKYTEPRALISDLDTIPYPAYDLFEMEIYFRYSSFPYSVEAFNSKRRASVVWERGCPRGCTFCSHNGMSRIDVQNIYGKGDRKKGELIVREVDKKNNTFQLPARWPSPEYAINNVKLLKENYDIDFLTVVDENMTSNRKWTEEFCKLYVKEGLVESVKWGTLGDAPSVATQPSILQTMKDAGCSYISFGFESASNKVLNEDIKKGQTQQHLQTTIDAIKKTGLRPLATFMIGNEHENIDDLMETVTFWIRNNILVDPFICTPYVGSPIYYNNKDVVLQQYDERLRLLNQNPNLSKDTIEKWKLDALDKFMTECGDATLYTATISKYFSIPELIALKRFMYKHETGRMLKMAHERYAETGLEQWNHDSKWNEYCPVCKAQEEMALKLEVS</sequence>
<keyword evidence="7" id="KW-0411">Iron-sulfur</keyword>
<dbReference type="InterPro" id="IPR034466">
    <property type="entry name" value="Methyltransferase_Class_B"/>
</dbReference>
<dbReference type="PANTHER" id="PTHR43409:SF7">
    <property type="entry name" value="BLL1977 PROTEIN"/>
    <property type="match status" value="1"/>
</dbReference>
<evidence type="ECO:0000256" key="6">
    <source>
        <dbReference type="ARBA" id="ARBA00023004"/>
    </source>
</evidence>
<evidence type="ECO:0000256" key="7">
    <source>
        <dbReference type="ARBA" id="ARBA00023014"/>
    </source>
</evidence>
<dbReference type="PATRIC" id="fig|1502289.3.peg.986"/>
<dbReference type="EMBL" id="JOTA01000025">
    <property type="protein sequence ID" value="KFM21370.1"/>
    <property type="molecule type" value="Genomic_DNA"/>
</dbReference>
<keyword evidence="6" id="KW-0408">Iron</keyword>
<evidence type="ECO:0000256" key="2">
    <source>
        <dbReference type="ARBA" id="ARBA00022603"/>
    </source>
</evidence>
<dbReference type="InterPro" id="IPR007197">
    <property type="entry name" value="rSAM"/>
</dbReference>
<accession>A0A087S6L6</accession>
<dbReference type="InterPro" id="IPR023404">
    <property type="entry name" value="rSAM_horseshoe"/>
</dbReference>
<evidence type="ECO:0000256" key="1">
    <source>
        <dbReference type="ARBA" id="ARBA00001966"/>
    </source>
</evidence>
<dbReference type="SFLD" id="SFLDS00029">
    <property type="entry name" value="Radical_SAM"/>
    <property type="match status" value="1"/>
</dbReference>
<dbReference type="SFLD" id="SFLDG01082">
    <property type="entry name" value="B12-binding_domain_containing"/>
    <property type="match status" value="1"/>
</dbReference>
<dbReference type="PROSITE" id="PS51918">
    <property type="entry name" value="RADICAL_SAM"/>
    <property type="match status" value="1"/>
</dbReference>